<reference evidence="1 2" key="1">
    <citation type="submission" date="2015-09" db="EMBL/GenBank/DDBJ databases">
        <title>Draft Genome Sequence of Bradyrhizobium manausense Strain BR 3351T, a Novel Symbiotic Nitrogen-Fixing Alphaproteobacterium Isolated from Brazilian Amazon Rain Forest.</title>
        <authorList>
            <person name="De Araujo J.L."/>
            <person name="Zilli J.E."/>
        </authorList>
    </citation>
    <scope>NUCLEOTIDE SEQUENCE [LARGE SCALE GENOMIC DNA]</scope>
    <source>
        <strain evidence="1 2">BR3351</strain>
    </source>
</reference>
<comment type="caution">
    <text evidence="1">The sequence shown here is derived from an EMBL/GenBank/DDBJ whole genome shotgun (WGS) entry which is preliminary data.</text>
</comment>
<name>A0A0R3DLQ9_9BRAD</name>
<evidence type="ECO:0000313" key="2">
    <source>
        <dbReference type="Proteomes" id="UP000051936"/>
    </source>
</evidence>
<dbReference type="EMBL" id="LJYG01000089">
    <property type="protein sequence ID" value="KRQ09326.1"/>
    <property type="molecule type" value="Genomic_DNA"/>
</dbReference>
<protein>
    <submittedName>
        <fullName evidence="1">Uncharacterized protein</fullName>
    </submittedName>
</protein>
<dbReference type="OrthoDB" id="8239480at2"/>
<evidence type="ECO:0000313" key="1">
    <source>
        <dbReference type="EMBL" id="KRQ09326.1"/>
    </source>
</evidence>
<dbReference type="RefSeq" id="WP_057750245.1">
    <property type="nucleotide sequence ID" value="NZ_LJYG01000089.1"/>
</dbReference>
<sequence>MVVRLTASDLEYGRRIAATKAGCRVVRLSPEIDDLIPIARLEKRIRELLWHRDKPENVLAARTLVREQARLQLAYEARHGRPADTRHMR</sequence>
<proteinExistence type="predicted"/>
<dbReference type="STRING" id="989370.AOQ71_20950"/>
<keyword evidence="2" id="KW-1185">Reference proteome</keyword>
<accession>A0A0R3DLQ9</accession>
<dbReference type="AlphaFoldDB" id="A0A0R3DLQ9"/>
<gene>
    <name evidence="1" type="ORF">AOQ71_20950</name>
</gene>
<organism evidence="1 2">
    <name type="scientific">Bradyrhizobium manausense</name>
    <dbReference type="NCBI Taxonomy" id="989370"/>
    <lineage>
        <taxon>Bacteria</taxon>
        <taxon>Pseudomonadati</taxon>
        <taxon>Pseudomonadota</taxon>
        <taxon>Alphaproteobacteria</taxon>
        <taxon>Hyphomicrobiales</taxon>
        <taxon>Nitrobacteraceae</taxon>
        <taxon>Bradyrhizobium</taxon>
    </lineage>
</organism>
<dbReference type="Proteomes" id="UP000051936">
    <property type="component" value="Unassembled WGS sequence"/>
</dbReference>